<feature type="domain" description="EamA" evidence="9">
    <location>
        <begin position="154"/>
        <end position="288"/>
    </location>
</feature>
<dbReference type="PANTHER" id="PTHR32322:SF18">
    <property type="entry name" value="S-ADENOSYLMETHIONINE_S-ADENOSYLHOMOCYSTEINE TRANSPORTER"/>
    <property type="match status" value="1"/>
</dbReference>
<feature type="transmembrane region" description="Helical" evidence="8">
    <location>
        <begin position="273"/>
        <end position="293"/>
    </location>
</feature>
<keyword evidence="6 8" id="KW-0472">Membrane</keyword>
<evidence type="ECO:0000256" key="7">
    <source>
        <dbReference type="ARBA" id="ARBA00040595"/>
    </source>
</evidence>
<name>A0AAP9HBJ4_9GAMM</name>
<keyword evidence="5 8" id="KW-1133">Transmembrane helix</keyword>
<dbReference type="RefSeq" id="WP_208726942.1">
    <property type="nucleotide sequence ID" value="NZ_CP024639.1"/>
</dbReference>
<evidence type="ECO:0000313" key="10">
    <source>
        <dbReference type="EMBL" id="MDO6409905.1"/>
    </source>
</evidence>
<reference evidence="12" key="1">
    <citation type="submission" date="2017-11" db="EMBL/GenBank/DDBJ databases">
        <title>Genome sequence of Pantoea sp. MSR2.</title>
        <authorList>
            <person name="Nascimento F.X."/>
        </authorList>
    </citation>
    <scope>NUCLEOTIDE SEQUENCE [LARGE SCALE GENOMIC DNA]</scope>
    <source>
        <strain evidence="12">MSR2</strain>
        <plasmid evidence="12">pmsr2c</plasmid>
    </source>
</reference>
<keyword evidence="11" id="KW-0614">Plasmid</keyword>
<feature type="transmembrane region" description="Helical" evidence="8">
    <location>
        <begin position="180"/>
        <end position="201"/>
    </location>
</feature>
<feature type="transmembrane region" description="Helical" evidence="8">
    <location>
        <begin position="248"/>
        <end position="267"/>
    </location>
</feature>
<dbReference type="AlphaFoldDB" id="A0AAP9HBJ4"/>
<dbReference type="GO" id="GO:0005886">
    <property type="term" value="C:plasma membrane"/>
    <property type="evidence" value="ECO:0007669"/>
    <property type="project" value="UniProtKB-SubCell"/>
</dbReference>
<evidence type="ECO:0000313" key="13">
    <source>
        <dbReference type="Proteomes" id="UP001171299"/>
    </source>
</evidence>
<feature type="transmembrane region" description="Helical" evidence="8">
    <location>
        <begin position="97"/>
        <end position="118"/>
    </location>
</feature>
<dbReference type="EMBL" id="CP024639">
    <property type="protein sequence ID" value="QGR09774.1"/>
    <property type="molecule type" value="Genomic_DNA"/>
</dbReference>
<dbReference type="PANTHER" id="PTHR32322">
    <property type="entry name" value="INNER MEMBRANE TRANSPORTER"/>
    <property type="match status" value="1"/>
</dbReference>
<keyword evidence="3" id="KW-1003">Cell membrane</keyword>
<feature type="transmembrane region" description="Helical" evidence="8">
    <location>
        <begin position="221"/>
        <end position="241"/>
    </location>
</feature>
<dbReference type="InterPro" id="IPR000620">
    <property type="entry name" value="EamA_dom"/>
</dbReference>
<geneLocation type="plasmid" evidence="11">
    <name>pMSR2C</name>
</geneLocation>
<feature type="transmembrane region" description="Helical" evidence="8">
    <location>
        <begin position="152"/>
        <end position="173"/>
    </location>
</feature>
<dbReference type="EMBL" id="JAUOOM010000040">
    <property type="protein sequence ID" value="MDO6409905.1"/>
    <property type="molecule type" value="Genomic_DNA"/>
</dbReference>
<feature type="transmembrane region" description="Helical" evidence="8">
    <location>
        <begin position="37"/>
        <end position="57"/>
    </location>
</feature>
<feature type="transmembrane region" description="Helical" evidence="8">
    <location>
        <begin position="69"/>
        <end position="91"/>
    </location>
</feature>
<sequence length="303" mass="32533">MLRKHSGVLCVAMCYILFGISYPVAKQAMDSIPTWTFTFITFLIGLAALFPLSLMIDKTRWLAVSLRDWAAIGVQALFGAVLYTVFLLYGLPDTSAVAASVITSVAPAFVLIFSVIFLREKLTLKSGFAVLLAVLSVIVMTVPTTGNDGHSNAYGLFFLALSTLSTALVIIFAKKLSSQLPPVTMATGVCLVGAVLSFPLSLTEGGDFHLLAISQSQAITLVYYGLFVWALPYVFFFHGIWKVRASTAGMTVALVPVAAMLAGALFFGERLTITDVAATTLIVASIVIAEVNLKRRLQPEMTS</sequence>
<comment type="subcellular location">
    <subcellularLocation>
        <location evidence="1">Cell membrane</location>
        <topology evidence="1">Multi-pass membrane protein</topology>
    </subcellularLocation>
</comment>
<reference evidence="11" key="2">
    <citation type="journal article" date="2020" name="Environ. Microbiol.">
        <title>The extreme plant-growth-promoting properties of Pantoea phytobeneficialis MSR2 revealed by functional and genomic analysis.</title>
        <authorList>
            <person name="Nascimento F.X."/>
            <person name="Hernandez A.G."/>
            <person name="Glick B.R."/>
            <person name="Rossi M.J."/>
        </authorList>
    </citation>
    <scope>NUCLEOTIDE SEQUENCE</scope>
    <source>
        <strain evidence="11">MSR2</strain>
    </source>
</reference>
<evidence type="ECO:0000259" key="9">
    <source>
        <dbReference type="Pfam" id="PF00892"/>
    </source>
</evidence>
<dbReference type="InterPro" id="IPR050638">
    <property type="entry name" value="AA-Vitamin_Transporters"/>
</dbReference>
<evidence type="ECO:0000256" key="8">
    <source>
        <dbReference type="SAM" id="Phobius"/>
    </source>
</evidence>
<evidence type="ECO:0000256" key="3">
    <source>
        <dbReference type="ARBA" id="ARBA00022475"/>
    </source>
</evidence>
<evidence type="ECO:0000256" key="1">
    <source>
        <dbReference type="ARBA" id="ARBA00004651"/>
    </source>
</evidence>
<evidence type="ECO:0000256" key="5">
    <source>
        <dbReference type="ARBA" id="ARBA00022989"/>
    </source>
</evidence>
<proteinExistence type="inferred from homology"/>
<dbReference type="KEGG" id="ppho:CTZ24_25305"/>
<evidence type="ECO:0000256" key="2">
    <source>
        <dbReference type="ARBA" id="ARBA00009853"/>
    </source>
</evidence>
<geneLocation type="plasmid" evidence="12">
    <name>pmsr2c</name>
</geneLocation>
<dbReference type="Pfam" id="PF00892">
    <property type="entry name" value="EamA"/>
    <property type="match status" value="2"/>
</dbReference>
<keyword evidence="13" id="KW-1185">Reference proteome</keyword>
<feature type="domain" description="EamA" evidence="9">
    <location>
        <begin position="6"/>
        <end position="141"/>
    </location>
</feature>
<comment type="similarity">
    <text evidence="2">Belongs to the drug/metabolite transporter (DMT) superfamily. 10 TMS drug/metabolite exporter (DME) (TC 2.A.7.3) family.</text>
</comment>
<evidence type="ECO:0000256" key="4">
    <source>
        <dbReference type="ARBA" id="ARBA00022692"/>
    </source>
</evidence>
<evidence type="ECO:0000256" key="6">
    <source>
        <dbReference type="ARBA" id="ARBA00023136"/>
    </source>
</evidence>
<protein>
    <recommendedName>
        <fullName evidence="7">Threonine/homoserine exporter RhtA</fullName>
    </recommendedName>
</protein>
<gene>
    <name evidence="11" type="ORF">CTZ24_25305</name>
    <name evidence="10" type="ORF">Q3404_25370</name>
</gene>
<organism evidence="11 12">
    <name type="scientific">Pantoea phytobeneficialis</name>
    <dbReference type="NCBI Taxonomy" id="2052056"/>
    <lineage>
        <taxon>Bacteria</taxon>
        <taxon>Pseudomonadati</taxon>
        <taxon>Pseudomonadota</taxon>
        <taxon>Gammaproteobacteria</taxon>
        <taxon>Enterobacterales</taxon>
        <taxon>Erwiniaceae</taxon>
        <taxon>Pantoea</taxon>
    </lineage>
</organism>
<dbReference type="Proteomes" id="UP000424872">
    <property type="component" value="Plasmid pMSR2C"/>
</dbReference>
<dbReference type="InterPro" id="IPR037185">
    <property type="entry name" value="EmrE-like"/>
</dbReference>
<keyword evidence="4 8" id="KW-0812">Transmembrane</keyword>
<feature type="transmembrane region" description="Helical" evidence="8">
    <location>
        <begin position="127"/>
        <end position="146"/>
    </location>
</feature>
<dbReference type="Proteomes" id="UP001171299">
    <property type="component" value="Unassembled WGS sequence"/>
</dbReference>
<evidence type="ECO:0000313" key="12">
    <source>
        <dbReference type="Proteomes" id="UP000424872"/>
    </source>
</evidence>
<accession>A0AAP9HBJ4</accession>
<reference evidence="10" key="3">
    <citation type="submission" date="2023-07" db="EMBL/GenBank/DDBJ databases">
        <title>The extreme plant-growth-promoting properties of Pantoea phytobeneficialis PF55 revealed by functional and genomic analysis.</title>
        <authorList>
            <person name="Nascimento F.X."/>
            <person name="Marcio R.J."/>
        </authorList>
    </citation>
    <scope>NUCLEOTIDE SEQUENCE</scope>
    <source>
        <strain evidence="10">PF55</strain>
    </source>
</reference>
<dbReference type="SUPFAM" id="SSF103481">
    <property type="entry name" value="Multidrug resistance efflux transporter EmrE"/>
    <property type="match status" value="2"/>
</dbReference>
<feature type="transmembrane region" description="Helical" evidence="8">
    <location>
        <begin position="7"/>
        <end position="25"/>
    </location>
</feature>
<evidence type="ECO:0000313" key="11">
    <source>
        <dbReference type="EMBL" id="QGR09774.1"/>
    </source>
</evidence>